<dbReference type="InterPro" id="IPR038375">
    <property type="entry name" value="NDUFAF7_sf"/>
</dbReference>
<keyword evidence="9" id="KW-1185">Reference proteome</keyword>
<accession>A0A1E3PSD1</accession>
<evidence type="ECO:0000256" key="2">
    <source>
        <dbReference type="ARBA" id="ARBA00005891"/>
    </source>
</evidence>
<proteinExistence type="inferred from homology"/>
<dbReference type="InterPro" id="IPR029063">
    <property type="entry name" value="SAM-dependent_MTases_sf"/>
</dbReference>
<dbReference type="GO" id="GO:0005739">
    <property type="term" value="C:mitochondrion"/>
    <property type="evidence" value="ECO:0007669"/>
    <property type="project" value="UniProtKB-SubCell"/>
</dbReference>
<protein>
    <recommendedName>
        <fullName evidence="7">Protein arginine methyltransferase NDUFAF7</fullName>
        <ecNumber evidence="7">2.1.1.320</ecNumber>
    </recommendedName>
</protein>
<comment type="similarity">
    <text evidence="2 7">Belongs to the NDUFAF7 family.</text>
</comment>
<evidence type="ECO:0000256" key="3">
    <source>
        <dbReference type="ARBA" id="ARBA00022603"/>
    </source>
</evidence>
<dbReference type="GO" id="GO:0032259">
    <property type="term" value="P:methylation"/>
    <property type="evidence" value="ECO:0007669"/>
    <property type="project" value="UniProtKB-KW"/>
</dbReference>
<dbReference type="OrthoDB" id="17415at2759"/>
<keyword evidence="5 7" id="KW-0496">Mitochondrion</keyword>
<organism evidence="8 9">
    <name type="scientific">Nadsonia fulvescens var. elongata DSM 6958</name>
    <dbReference type="NCBI Taxonomy" id="857566"/>
    <lineage>
        <taxon>Eukaryota</taxon>
        <taxon>Fungi</taxon>
        <taxon>Dikarya</taxon>
        <taxon>Ascomycota</taxon>
        <taxon>Saccharomycotina</taxon>
        <taxon>Dipodascomycetes</taxon>
        <taxon>Dipodascales</taxon>
        <taxon>Dipodascales incertae sedis</taxon>
        <taxon>Nadsonia</taxon>
    </lineage>
</organism>
<dbReference type="InterPro" id="IPR003788">
    <property type="entry name" value="NDUFAF7"/>
</dbReference>
<dbReference type="SUPFAM" id="SSF53335">
    <property type="entry name" value="S-adenosyl-L-methionine-dependent methyltransferases"/>
    <property type="match status" value="1"/>
</dbReference>
<dbReference type="Proteomes" id="UP000095009">
    <property type="component" value="Unassembled WGS sequence"/>
</dbReference>
<comment type="subcellular location">
    <subcellularLocation>
        <location evidence="1 7">Mitochondrion</location>
    </subcellularLocation>
</comment>
<evidence type="ECO:0000256" key="4">
    <source>
        <dbReference type="ARBA" id="ARBA00022679"/>
    </source>
</evidence>
<gene>
    <name evidence="8" type="ORF">NADFUDRAFT_48990</name>
</gene>
<dbReference type="Pfam" id="PF02636">
    <property type="entry name" value="Methyltransf_28"/>
    <property type="match status" value="1"/>
</dbReference>
<evidence type="ECO:0000256" key="1">
    <source>
        <dbReference type="ARBA" id="ARBA00004173"/>
    </source>
</evidence>
<keyword evidence="4 7" id="KW-0808">Transferase</keyword>
<dbReference type="EC" id="2.1.1.320" evidence="7"/>
<sequence>MNHHGLAQKVIIQRIFTQLRFIRHLSTGSRSPPSISTPIILAPNQKIFSKGSQNDVVGKYKLVTAQQLRGYDKRPVNVRMLTRDFIEDSLYNPHYGYFQRFTRFTPSADRNLRYPYINEPRAFFNQWTRQTQFPPASEYHDVAEFIQPFYAQAIARYLLVNYKLNLYPYSDLIIYELVAGGDRNMRNKTDQGVDEQVALMINILDYIRETQPDVYLRTRYRIMSTSLSTSAKPFIKAANLHGHDAVIEIEFDEKFPNSSMLPYIFGSPDDIVREPCYILAVNNFLSKLPHDLIRYDTKSLQAHQCQVVINEKNEFSEVYTPELDPWADTFLTLRDGYGSGRAPEESNIPSEHEHLIAQSHTNSDEYSHMTPIKFNPKTILGIHPLSIPLNLYRYLTLSQLTPSEFIPSKYVTLLYLLRRKFPSHRLLASGVMHHHVNETKASGYYDVAIPTAIAGYCAPKVSTVINNHIIPVQTYLTMQGYFDIEFPADFELLAGLYKKVCGMPIEHCTNQEFMHKWAELDETVLANDVNPLLSLHSNVSFLFS</sequence>
<comment type="catalytic activity">
    <reaction evidence="6 7">
        <text>L-arginyl-[protein] + 2 S-adenosyl-L-methionine = N(omega),N(omega)'-dimethyl-L-arginyl-[protein] + 2 S-adenosyl-L-homocysteine + 2 H(+)</text>
        <dbReference type="Rhea" id="RHEA:48108"/>
        <dbReference type="Rhea" id="RHEA-COMP:10532"/>
        <dbReference type="Rhea" id="RHEA-COMP:11992"/>
        <dbReference type="ChEBI" id="CHEBI:15378"/>
        <dbReference type="ChEBI" id="CHEBI:29965"/>
        <dbReference type="ChEBI" id="CHEBI:57856"/>
        <dbReference type="ChEBI" id="CHEBI:59789"/>
        <dbReference type="ChEBI" id="CHEBI:88221"/>
        <dbReference type="EC" id="2.1.1.320"/>
    </reaction>
</comment>
<dbReference type="GO" id="GO:0035243">
    <property type="term" value="F:protein-arginine omega-N symmetric methyltransferase activity"/>
    <property type="evidence" value="ECO:0007669"/>
    <property type="project" value="UniProtKB-EC"/>
</dbReference>
<reference evidence="8 9" key="1">
    <citation type="journal article" date="2016" name="Proc. Natl. Acad. Sci. U.S.A.">
        <title>Comparative genomics of biotechnologically important yeasts.</title>
        <authorList>
            <person name="Riley R."/>
            <person name="Haridas S."/>
            <person name="Wolfe K.H."/>
            <person name="Lopes M.R."/>
            <person name="Hittinger C.T."/>
            <person name="Goeker M."/>
            <person name="Salamov A.A."/>
            <person name="Wisecaver J.H."/>
            <person name="Long T.M."/>
            <person name="Calvey C.H."/>
            <person name="Aerts A.L."/>
            <person name="Barry K.W."/>
            <person name="Choi C."/>
            <person name="Clum A."/>
            <person name="Coughlan A.Y."/>
            <person name="Deshpande S."/>
            <person name="Douglass A.P."/>
            <person name="Hanson S.J."/>
            <person name="Klenk H.-P."/>
            <person name="LaButti K.M."/>
            <person name="Lapidus A."/>
            <person name="Lindquist E.A."/>
            <person name="Lipzen A.M."/>
            <person name="Meier-Kolthoff J.P."/>
            <person name="Ohm R.A."/>
            <person name="Otillar R.P."/>
            <person name="Pangilinan J.L."/>
            <person name="Peng Y."/>
            <person name="Rokas A."/>
            <person name="Rosa C.A."/>
            <person name="Scheuner C."/>
            <person name="Sibirny A.A."/>
            <person name="Slot J.C."/>
            <person name="Stielow J.B."/>
            <person name="Sun H."/>
            <person name="Kurtzman C.P."/>
            <person name="Blackwell M."/>
            <person name="Grigoriev I.V."/>
            <person name="Jeffries T.W."/>
        </authorList>
    </citation>
    <scope>NUCLEOTIDE SEQUENCE [LARGE SCALE GENOMIC DNA]</scope>
    <source>
        <strain evidence="8 9">DSM 6958</strain>
    </source>
</reference>
<evidence type="ECO:0000256" key="5">
    <source>
        <dbReference type="ARBA" id="ARBA00023128"/>
    </source>
</evidence>
<evidence type="ECO:0000256" key="6">
    <source>
        <dbReference type="ARBA" id="ARBA00048612"/>
    </source>
</evidence>
<comment type="function">
    <text evidence="7">Arginine methyltransferase involved in the assembly or stability of mitochondrial NADH:ubiquinone oxidoreductase complex (complex I).</text>
</comment>
<dbReference type="AlphaFoldDB" id="A0A1E3PSD1"/>
<keyword evidence="3 7" id="KW-0489">Methyltransferase</keyword>
<evidence type="ECO:0000313" key="8">
    <source>
        <dbReference type="EMBL" id="ODQ68345.1"/>
    </source>
</evidence>
<dbReference type="PANTHER" id="PTHR12049:SF5">
    <property type="entry name" value="PROTEIN ARGININE METHYLTRANSFERASE NDUFAF7 HOMOLOG, MITOCHONDRIAL"/>
    <property type="match status" value="1"/>
</dbReference>
<evidence type="ECO:0000256" key="7">
    <source>
        <dbReference type="RuleBase" id="RU364114"/>
    </source>
</evidence>
<dbReference type="PANTHER" id="PTHR12049">
    <property type="entry name" value="PROTEIN ARGININE METHYLTRANSFERASE NDUFAF7, MITOCHONDRIAL"/>
    <property type="match status" value="1"/>
</dbReference>
<dbReference type="STRING" id="857566.A0A1E3PSD1"/>
<dbReference type="Gene3D" id="3.40.50.12710">
    <property type="match status" value="1"/>
</dbReference>
<evidence type="ECO:0000313" key="9">
    <source>
        <dbReference type="Proteomes" id="UP000095009"/>
    </source>
</evidence>
<dbReference type="EMBL" id="KV454406">
    <property type="protein sequence ID" value="ODQ68345.1"/>
    <property type="molecule type" value="Genomic_DNA"/>
</dbReference>
<name>A0A1E3PSD1_9ASCO</name>